<dbReference type="GO" id="GO:0000447">
    <property type="term" value="P:endonucleolytic cleavage in ITS1 to separate SSU-rRNA from 5.8S rRNA and LSU-rRNA from tricistronic rRNA transcript (SSU-rRNA, 5.8S rRNA, LSU-rRNA)"/>
    <property type="evidence" value="ECO:0007669"/>
    <property type="project" value="TreeGrafter"/>
</dbReference>
<dbReference type="Pfam" id="PF08584">
    <property type="entry name" value="Ribonuc_P_40"/>
    <property type="match status" value="1"/>
</dbReference>
<dbReference type="PANTHER" id="PTHR15396:SF1">
    <property type="entry name" value="RIBONUCLEASE P PROTEIN SUBUNIT P40"/>
    <property type="match status" value="1"/>
</dbReference>
<name>A0A0D1YDT9_9EURO</name>
<feature type="region of interest" description="Disordered" evidence="1">
    <location>
        <begin position="382"/>
        <end position="431"/>
    </location>
</feature>
<dbReference type="Proteomes" id="UP000053599">
    <property type="component" value="Unassembled WGS sequence"/>
</dbReference>
<evidence type="ECO:0000256" key="1">
    <source>
        <dbReference type="SAM" id="MobiDB-lite"/>
    </source>
</evidence>
<proteinExistence type="predicted"/>
<dbReference type="GO" id="GO:0030681">
    <property type="term" value="C:multimeric ribonuclease P complex"/>
    <property type="evidence" value="ECO:0007669"/>
    <property type="project" value="TreeGrafter"/>
</dbReference>
<dbReference type="InterPro" id="IPR013893">
    <property type="entry name" value="RNase_P_Rpp40"/>
</dbReference>
<reference evidence="2 3" key="1">
    <citation type="submission" date="2015-01" db="EMBL/GenBank/DDBJ databases">
        <title>The Genome Sequence of Exophiala sideris CBS121828.</title>
        <authorList>
            <consortium name="The Broad Institute Genomics Platform"/>
            <person name="Cuomo C."/>
            <person name="de Hoog S."/>
            <person name="Gorbushina A."/>
            <person name="Stielow B."/>
            <person name="Teixiera M."/>
            <person name="Abouelleil A."/>
            <person name="Chapman S.B."/>
            <person name="Priest M."/>
            <person name="Young S.K."/>
            <person name="Wortman J."/>
            <person name="Nusbaum C."/>
            <person name="Birren B."/>
        </authorList>
    </citation>
    <scope>NUCLEOTIDE SEQUENCE [LARGE SCALE GENOMIC DNA]</scope>
    <source>
        <strain evidence="2 3">CBS 121828</strain>
    </source>
</reference>
<dbReference type="PANTHER" id="PTHR15396">
    <property type="entry name" value="RIBONUCLEASE P PROTEIN SUBUNIT P40"/>
    <property type="match status" value="1"/>
</dbReference>
<sequence>MPAVFPAPGGPSPKINLTTGVLPPYISPTQADQAAKRKSLWETIRNVGFVQTANMILPEELYDILWRHVEASTASVAYAKVIMKLEDVLQGAFFNQYIKQGNIIMLSEGEPGVDEGFSLIDGVLRLELSKEIYERAGLQGTPVSSGGRKHVKSRYVVEINLRLPSMLHGKKAFERLVWAAKNVLTKSLNWLFLDLDQSKDSDLSKQPITAYHPTIQPLQPTTQTLPNVLFPSTLTDVPPCSPQHPPSEETQETLFDLLEYLDMLALASPQVQASDTTDSFISRYGVPDVERDNLGQTSHNVKALTWTGLISIQWILEVLCTVIKQSRTQNLQDLPTQSQWLALSVSAHKTQATGQVDGYTILLQPRPSNDEQRPEDDGITAAAVAERTDDPEPEPEDEDGSKAREDTEMTEPGTEDQNQDQDQAKSPARRKGFQRFLCAEYIDNLT</sequence>
<dbReference type="AlphaFoldDB" id="A0A0D1YDT9"/>
<dbReference type="GO" id="GO:0000172">
    <property type="term" value="C:ribonuclease MRP complex"/>
    <property type="evidence" value="ECO:0007669"/>
    <property type="project" value="TreeGrafter"/>
</dbReference>
<dbReference type="STRING" id="1016849.A0A0D1YDT9"/>
<evidence type="ECO:0000313" key="3">
    <source>
        <dbReference type="Proteomes" id="UP000053599"/>
    </source>
</evidence>
<protein>
    <submittedName>
        <fullName evidence="2">Uncharacterized protein</fullName>
    </submittedName>
</protein>
<feature type="compositionally biased region" description="Acidic residues" evidence="1">
    <location>
        <begin position="389"/>
        <end position="399"/>
    </location>
</feature>
<dbReference type="GO" id="GO:0000171">
    <property type="term" value="F:ribonuclease MRP activity"/>
    <property type="evidence" value="ECO:0007669"/>
    <property type="project" value="TreeGrafter"/>
</dbReference>
<evidence type="ECO:0000313" key="2">
    <source>
        <dbReference type="EMBL" id="KIV78939.1"/>
    </source>
</evidence>
<organism evidence="2 3">
    <name type="scientific">Exophiala sideris</name>
    <dbReference type="NCBI Taxonomy" id="1016849"/>
    <lineage>
        <taxon>Eukaryota</taxon>
        <taxon>Fungi</taxon>
        <taxon>Dikarya</taxon>
        <taxon>Ascomycota</taxon>
        <taxon>Pezizomycotina</taxon>
        <taxon>Eurotiomycetes</taxon>
        <taxon>Chaetothyriomycetidae</taxon>
        <taxon>Chaetothyriales</taxon>
        <taxon>Herpotrichiellaceae</taxon>
        <taxon>Exophiala</taxon>
    </lineage>
</organism>
<dbReference type="EMBL" id="KN846953">
    <property type="protein sequence ID" value="KIV78939.1"/>
    <property type="molecule type" value="Genomic_DNA"/>
</dbReference>
<accession>A0A0D1YDT9</accession>
<dbReference type="GO" id="GO:0001682">
    <property type="term" value="P:tRNA 5'-leader removal"/>
    <property type="evidence" value="ECO:0007669"/>
    <property type="project" value="InterPro"/>
</dbReference>
<gene>
    <name evidence="2" type="ORF">PV11_06538</name>
</gene>
<dbReference type="GO" id="GO:0004526">
    <property type="term" value="F:ribonuclease P activity"/>
    <property type="evidence" value="ECO:0007669"/>
    <property type="project" value="TreeGrafter"/>
</dbReference>
<dbReference type="OrthoDB" id="63112at2759"/>